<name>A0A933SBA1_UNCEI</name>
<protein>
    <recommendedName>
        <fullName evidence="3">Nucleotidyltransferase domain-containing protein</fullName>
    </recommendedName>
</protein>
<proteinExistence type="predicted"/>
<dbReference type="Proteomes" id="UP000696931">
    <property type="component" value="Unassembled WGS sequence"/>
</dbReference>
<evidence type="ECO:0008006" key="3">
    <source>
        <dbReference type="Google" id="ProtNLM"/>
    </source>
</evidence>
<reference evidence="1" key="1">
    <citation type="submission" date="2020-07" db="EMBL/GenBank/DDBJ databases">
        <title>Huge and variable diversity of episymbiotic CPR bacteria and DPANN archaea in groundwater ecosystems.</title>
        <authorList>
            <person name="He C.Y."/>
            <person name="Keren R."/>
            <person name="Whittaker M."/>
            <person name="Farag I.F."/>
            <person name="Doudna J."/>
            <person name="Cate J.H.D."/>
            <person name="Banfield J.F."/>
        </authorList>
    </citation>
    <scope>NUCLEOTIDE SEQUENCE</scope>
    <source>
        <strain evidence="1">NC_groundwater_1813_Pr3_B-0.1um_71_17</strain>
    </source>
</reference>
<comment type="caution">
    <text evidence="1">The sequence shown here is derived from an EMBL/GenBank/DDBJ whole genome shotgun (WGS) entry which is preliminary data.</text>
</comment>
<sequence length="251" mass="28014">MSDSHARIEPPAATLDAARRWLTPVREALGPEFLSAYLTGSVLTQGFDPAHSRVNILVIARALEGAVLDRVAAAIPETRKAPHFDPLFLTRDQMLASLDVFPIEWLDLSERHLRLEGEDVFGGVEVPRTYLRLQCEHELRGKHIRLRQEYLASAGRAERLAEVLTRLSSGFHTLFRTLLRLRGDEAPAQTEALIERVADAYGLDARALLGAHLLRRAGAKKPAADTVRETYRAFLREIDRLIAAIDGLRTS</sequence>
<dbReference type="EMBL" id="JACRIW010000049">
    <property type="protein sequence ID" value="MBI5169352.1"/>
    <property type="molecule type" value="Genomic_DNA"/>
</dbReference>
<evidence type="ECO:0000313" key="1">
    <source>
        <dbReference type="EMBL" id="MBI5169352.1"/>
    </source>
</evidence>
<gene>
    <name evidence="1" type="ORF">HZA61_07690</name>
</gene>
<evidence type="ECO:0000313" key="2">
    <source>
        <dbReference type="Proteomes" id="UP000696931"/>
    </source>
</evidence>
<organism evidence="1 2">
    <name type="scientific">Eiseniibacteriota bacterium</name>
    <dbReference type="NCBI Taxonomy" id="2212470"/>
    <lineage>
        <taxon>Bacteria</taxon>
        <taxon>Candidatus Eiseniibacteriota</taxon>
    </lineage>
</organism>
<dbReference type="AlphaFoldDB" id="A0A933SBA1"/>
<accession>A0A933SBA1</accession>